<gene>
    <name evidence="2" type="ORF">SCOCK_90199</name>
</gene>
<sequence>MARDAVLHRTRAGGARTDRGRHPAHRRARRRRRLRPRRRAVRRQGTGRADLGDHRDQRLEQAGRHRPPVAAVLTAGGRCGGRRTGATGLRRGRRGGRERTAVYHHLAPRGSGLPSSP</sequence>
<name>A0A9W4E4V5_9ACTN</name>
<evidence type="ECO:0000313" key="3">
    <source>
        <dbReference type="Proteomes" id="UP001152519"/>
    </source>
</evidence>
<comment type="caution">
    <text evidence="2">The sequence shown here is derived from an EMBL/GenBank/DDBJ whole genome shotgun (WGS) entry which is preliminary data.</text>
</comment>
<feature type="compositionally biased region" description="Basic and acidic residues" evidence="1">
    <location>
        <begin position="50"/>
        <end position="63"/>
    </location>
</feature>
<reference evidence="2" key="1">
    <citation type="submission" date="2021-05" db="EMBL/GenBank/DDBJ databases">
        <authorList>
            <person name="Arsene-Ploetze F."/>
        </authorList>
    </citation>
    <scope>NUCLEOTIDE SEQUENCE</scope>
    <source>
        <strain evidence="2">DSM 42138</strain>
    </source>
</reference>
<organism evidence="2 3">
    <name type="scientific">Actinacidiphila cocklensis</name>
    <dbReference type="NCBI Taxonomy" id="887465"/>
    <lineage>
        <taxon>Bacteria</taxon>
        <taxon>Bacillati</taxon>
        <taxon>Actinomycetota</taxon>
        <taxon>Actinomycetes</taxon>
        <taxon>Kitasatosporales</taxon>
        <taxon>Streptomycetaceae</taxon>
        <taxon>Actinacidiphila</taxon>
    </lineage>
</organism>
<proteinExistence type="predicted"/>
<dbReference type="EMBL" id="CAJSLV010000125">
    <property type="protein sequence ID" value="CAG6399442.1"/>
    <property type="molecule type" value="Genomic_DNA"/>
</dbReference>
<dbReference type="Proteomes" id="UP001152519">
    <property type="component" value="Unassembled WGS sequence"/>
</dbReference>
<accession>A0A9W4E4V5</accession>
<protein>
    <submittedName>
        <fullName evidence="2">Uncharacterized protein</fullName>
    </submittedName>
</protein>
<dbReference type="AlphaFoldDB" id="A0A9W4E4V5"/>
<feature type="region of interest" description="Disordered" evidence="1">
    <location>
        <begin position="1"/>
        <end position="117"/>
    </location>
</feature>
<evidence type="ECO:0000256" key="1">
    <source>
        <dbReference type="SAM" id="MobiDB-lite"/>
    </source>
</evidence>
<keyword evidence="3" id="KW-1185">Reference proteome</keyword>
<feature type="compositionally biased region" description="Basic residues" evidence="1">
    <location>
        <begin position="22"/>
        <end position="42"/>
    </location>
</feature>
<evidence type="ECO:0000313" key="2">
    <source>
        <dbReference type="EMBL" id="CAG6399442.1"/>
    </source>
</evidence>